<dbReference type="CDD" id="cd00796">
    <property type="entry name" value="INT_Rci_Hp1_C"/>
    <property type="match status" value="1"/>
</dbReference>
<evidence type="ECO:0000313" key="4">
    <source>
        <dbReference type="Proteomes" id="UP001462640"/>
    </source>
</evidence>
<name>A0ABV0GG89_9BURK</name>
<dbReference type="Proteomes" id="UP001462640">
    <property type="component" value="Unassembled WGS sequence"/>
</dbReference>
<proteinExistence type="predicted"/>
<dbReference type="Gene3D" id="1.10.443.10">
    <property type="entry name" value="Intergrase catalytic core"/>
    <property type="match status" value="1"/>
</dbReference>
<evidence type="ECO:0000259" key="2">
    <source>
        <dbReference type="PROSITE" id="PS51898"/>
    </source>
</evidence>
<evidence type="ECO:0000256" key="1">
    <source>
        <dbReference type="ARBA" id="ARBA00023172"/>
    </source>
</evidence>
<dbReference type="EMBL" id="JBDPZC010000006">
    <property type="protein sequence ID" value="MEO3714083.1"/>
    <property type="molecule type" value="Genomic_DNA"/>
</dbReference>
<organism evidence="3 4">
    <name type="scientific">Roseateles flavus</name>
    <dbReference type="NCBI Taxonomy" id="3149041"/>
    <lineage>
        <taxon>Bacteria</taxon>
        <taxon>Pseudomonadati</taxon>
        <taxon>Pseudomonadota</taxon>
        <taxon>Betaproteobacteria</taxon>
        <taxon>Burkholderiales</taxon>
        <taxon>Sphaerotilaceae</taxon>
        <taxon>Roseateles</taxon>
    </lineage>
</organism>
<reference evidence="3 4" key="1">
    <citation type="submission" date="2024-05" db="EMBL/GenBank/DDBJ databases">
        <title>Roseateles sp. 2.12 16S ribosomal RNA gene Genome sequencing and assembly.</title>
        <authorList>
            <person name="Woo H."/>
        </authorList>
    </citation>
    <scope>NUCLEOTIDE SEQUENCE [LARGE SCALE GENOMIC DNA]</scope>
    <source>
        <strain evidence="3 4">2.12</strain>
    </source>
</reference>
<gene>
    <name evidence="3" type="ORF">ABDJ40_15055</name>
</gene>
<dbReference type="RefSeq" id="WP_347611091.1">
    <property type="nucleotide sequence ID" value="NZ_JBDPZC010000006.1"/>
</dbReference>
<dbReference type="InterPro" id="IPR002104">
    <property type="entry name" value="Integrase_catalytic"/>
</dbReference>
<evidence type="ECO:0000313" key="3">
    <source>
        <dbReference type="EMBL" id="MEO3714083.1"/>
    </source>
</evidence>
<protein>
    <submittedName>
        <fullName evidence="3">Site-specific integrase</fullName>
    </submittedName>
</protein>
<dbReference type="InterPro" id="IPR011010">
    <property type="entry name" value="DNA_brk_join_enz"/>
</dbReference>
<dbReference type="Pfam" id="PF00589">
    <property type="entry name" value="Phage_integrase"/>
    <property type="match status" value="1"/>
</dbReference>
<sequence>MASIIPLNGKWRAQVRRKGVPTQTKTFATKALTEAWARQVETDVEAGLAGLVSPSSKTTVGDLIKRYTEEVSKAKPFGKNKAWVLNRMAERKAGLGAVAVNALTAERIIQYIVDDRRVKGVTASIDLTYLGSVLKVARSVWRIHSPRGVVDDARDALMHMGMLARSNERNRRPTQAELDALRAWFRLHSRSLTMDAFDFILDSCFWPPSEICRLRWADLNREDRTILIRDRKDPKKKIGNHQRVPLLGRCMEIIDRQPQDGEFIFPLNGKSWSSVFPRACQKLEIEDLQLYDLRHEAISRLAESGKYSIPEMMLVTGHRDPKQLMRYTQLRAVDLHR</sequence>
<comment type="caution">
    <text evidence="3">The sequence shown here is derived from an EMBL/GenBank/DDBJ whole genome shotgun (WGS) entry which is preliminary data.</text>
</comment>
<keyword evidence="4" id="KW-1185">Reference proteome</keyword>
<accession>A0ABV0GG89</accession>
<keyword evidence="1" id="KW-0233">DNA recombination</keyword>
<dbReference type="SUPFAM" id="SSF56349">
    <property type="entry name" value="DNA breaking-rejoining enzymes"/>
    <property type="match status" value="1"/>
</dbReference>
<feature type="domain" description="Tyr recombinase" evidence="2">
    <location>
        <begin position="168"/>
        <end position="337"/>
    </location>
</feature>
<dbReference type="PROSITE" id="PS51898">
    <property type="entry name" value="TYR_RECOMBINASE"/>
    <property type="match status" value="1"/>
</dbReference>
<dbReference type="InterPro" id="IPR013762">
    <property type="entry name" value="Integrase-like_cat_sf"/>
</dbReference>